<sequence length="723" mass="75969">MAVDAAPSGQAPAGQAPAGRLAGRWVPWLVIGLWLVLAAGMVPLSGKLSSVTTDSAVDTLPASAESTKVAVLDDSLPGGDNNTFVFVYHRAGGMTDADRATVERHYDTLAKRYPPKATTPAGEDEGNEGSPMRPSTDGKAMMFSLEVSTAYGAPEAVVGPLRDAAKDRPSGLELDVTGPGAIDGDMDAVFDGIDEQVLLTTIVVVTLLLILTYRSPVLWLIPLVAVGAAALTAMGTVYLLVKGFSIVVNDQNSALLTILVFGVGTDYALLLIARYREALHHHENVRVAMVHALRGAAPAIVASAATVVAGLLCLLVADLNSTSGLGPIGAAGILCALVAMLTLFPAVLVVLGRRIFWPAIPRISTAAEEKPGLWGRLGTAISRRRWVATLGSLGVLGVLALGLAGNTGALREQDQFLSAPESVTGFTVLRQHFPELGGQPMTVFTRPAHQERVLDIVKDTRGVALAVPEQTSGGWANISVLPKDAPDTVAEYDTIKRVRTAVHAVRGAEAIVGGPSAENLDTEATTRRDEKLVIPLVLAVVLIVLGLLLRAILAPLVLMATVIVSFAAAFGGSVFVFDTILGFKGVDYSVPLLAFLFLVALGVDYNIFLASRAREETVRLGTREGMLKALSATGGVITSAGLVLAATFAVLVTLPLVMLIEVGFLVAFGVLLDALLVRSVLVPALTLLIGRRMWWPSRLSRPAAELPDGQQPRADDEEPALQR</sequence>
<keyword evidence="6 8" id="KW-0472">Membrane</keyword>
<evidence type="ECO:0000313" key="12">
    <source>
        <dbReference type="Proteomes" id="UP001183586"/>
    </source>
</evidence>
<evidence type="ECO:0000256" key="3">
    <source>
        <dbReference type="ARBA" id="ARBA00022475"/>
    </source>
</evidence>
<feature type="domain" description="FAD-binding PCMH-type" evidence="10">
    <location>
        <begin position="436"/>
        <end position="647"/>
    </location>
</feature>
<feature type="region of interest" description="Disordered" evidence="7">
    <location>
        <begin position="112"/>
        <end position="137"/>
    </location>
</feature>
<feature type="transmembrane region" description="Helical" evidence="8">
    <location>
        <begin position="532"/>
        <end position="549"/>
    </location>
</feature>
<accession>A0ABU2P1Q8</accession>
<dbReference type="SUPFAM" id="SSF82866">
    <property type="entry name" value="Multidrug efflux transporter AcrB transmembrane domain"/>
    <property type="match status" value="2"/>
</dbReference>
<feature type="transmembrane region" description="Helical" evidence="8">
    <location>
        <begin position="25"/>
        <end position="44"/>
    </location>
</feature>
<dbReference type="RefSeq" id="WP_311678271.1">
    <property type="nucleotide sequence ID" value="NZ_JAVREU010000001.1"/>
</dbReference>
<name>A0ABU2P1Q8_9ACTN</name>
<evidence type="ECO:0000256" key="8">
    <source>
        <dbReference type="SAM" id="Phobius"/>
    </source>
</evidence>
<evidence type="ECO:0000256" key="7">
    <source>
        <dbReference type="SAM" id="MobiDB-lite"/>
    </source>
</evidence>
<evidence type="ECO:0000256" key="1">
    <source>
        <dbReference type="ARBA" id="ARBA00004651"/>
    </source>
</evidence>
<dbReference type="PROSITE" id="PS51387">
    <property type="entry name" value="FAD_PCMH"/>
    <property type="match status" value="1"/>
</dbReference>
<evidence type="ECO:0000259" key="10">
    <source>
        <dbReference type="PROSITE" id="PS51387"/>
    </source>
</evidence>
<dbReference type="Pfam" id="PF03176">
    <property type="entry name" value="MMPL"/>
    <property type="match status" value="2"/>
</dbReference>
<dbReference type="Proteomes" id="UP001183586">
    <property type="component" value="Unassembled WGS sequence"/>
</dbReference>
<dbReference type="InterPro" id="IPR000731">
    <property type="entry name" value="SSD"/>
</dbReference>
<evidence type="ECO:0000256" key="6">
    <source>
        <dbReference type="ARBA" id="ARBA00023136"/>
    </source>
</evidence>
<feature type="transmembrane region" description="Helical" evidence="8">
    <location>
        <begin position="196"/>
        <end position="213"/>
    </location>
</feature>
<dbReference type="Gene3D" id="1.20.1640.10">
    <property type="entry name" value="Multidrug efflux transporter AcrB transmembrane domain"/>
    <property type="match status" value="2"/>
</dbReference>
<feature type="transmembrane region" description="Helical" evidence="8">
    <location>
        <begin position="629"/>
        <end position="658"/>
    </location>
</feature>
<evidence type="ECO:0000256" key="4">
    <source>
        <dbReference type="ARBA" id="ARBA00022692"/>
    </source>
</evidence>
<dbReference type="PROSITE" id="PS50156">
    <property type="entry name" value="SSD"/>
    <property type="match status" value="2"/>
</dbReference>
<keyword evidence="4 8" id="KW-0812">Transmembrane</keyword>
<comment type="similarity">
    <text evidence="2">Belongs to the resistance-nodulation-cell division (RND) (TC 2.A.6) family. MmpL subfamily.</text>
</comment>
<feature type="domain" description="SSD" evidence="9">
    <location>
        <begin position="579"/>
        <end position="687"/>
    </location>
</feature>
<dbReference type="InterPro" id="IPR016166">
    <property type="entry name" value="FAD-bd_PCMH"/>
</dbReference>
<comment type="caution">
    <text evidence="11">The sequence shown here is derived from an EMBL/GenBank/DDBJ whole genome shotgun (WGS) entry which is preliminary data.</text>
</comment>
<reference evidence="12" key="1">
    <citation type="submission" date="2023-07" db="EMBL/GenBank/DDBJ databases">
        <title>30 novel species of actinomycetes from the DSMZ collection.</title>
        <authorList>
            <person name="Nouioui I."/>
        </authorList>
    </citation>
    <scope>NUCLEOTIDE SEQUENCE [LARGE SCALE GENOMIC DNA]</scope>
    <source>
        <strain evidence="12">DSM 41921</strain>
    </source>
</reference>
<feature type="transmembrane region" description="Helical" evidence="8">
    <location>
        <begin position="296"/>
        <end position="317"/>
    </location>
</feature>
<feature type="transmembrane region" description="Helical" evidence="8">
    <location>
        <begin position="588"/>
        <end position="608"/>
    </location>
</feature>
<comment type="subcellular location">
    <subcellularLocation>
        <location evidence="1">Cell membrane</location>
        <topology evidence="1">Multi-pass membrane protein</topology>
    </subcellularLocation>
</comment>
<dbReference type="PANTHER" id="PTHR33406:SF6">
    <property type="entry name" value="MEMBRANE PROTEIN YDGH-RELATED"/>
    <property type="match status" value="1"/>
</dbReference>
<dbReference type="InterPro" id="IPR050545">
    <property type="entry name" value="Mycobact_MmpL"/>
</dbReference>
<protein>
    <submittedName>
        <fullName evidence="11">MMPL family transporter</fullName>
    </submittedName>
</protein>
<feature type="transmembrane region" description="Helical" evidence="8">
    <location>
        <begin position="556"/>
        <end position="576"/>
    </location>
</feature>
<feature type="transmembrane region" description="Helical" evidence="8">
    <location>
        <begin position="253"/>
        <end position="275"/>
    </location>
</feature>
<evidence type="ECO:0000256" key="5">
    <source>
        <dbReference type="ARBA" id="ARBA00022989"/>
    </source>
</evidence>
<feature type="transmembrane region" description="Helical" evidence="8">
    <location>
        <begin position="220"/>
        <end position="241"/>
    </location>
</feature>
<evidence type="ECO:0000259" key="9">
    <source>
        <dbReference type="PROSITE" id="PS50156"/>
    </source>
</evidence>
<dbReference type="EMBL" id="JAVREU010000001">
    <property type="protein sequence ID" value="MDT0386072.1"/>
    <property type="molecule type" value="Genomic_DNA"/>
</dbReference>
<gene>
    <name evidence="11" type="ORF">RM641_01395</name>
</gene>
<dbReference type="InterPro" id="IPR004869">
    <property type="entry name" value="MMPL_dom"/>
</dbReference>
<feature type="domain" description="SSD" evidence="9">
    <location>
        <begin position="218"/>
        <end position="350"/>
    </location>
</feature>
<keyword evidence="3" id="KW-1003">Cell membrane</keyword>
<feature type="transmembrane region" description="Helical" evidence="8">
    <location>
        <begin position="664"/>
        <end position="689"/>
    </location>
</feature>
<proteinExistence type="inferred from homology"/>
<evidence type="ECO:0000256" key="2">
    <source>
        <dbReference type="ARBA" id="ARBA00010157"/>
    </source>
</evidence>
<feature type="transmembrane region" description="Helical" evidence="8">
    <location>
        <begin position="329"/>
        <end position="352"/>
    </location>
</feature>
<feature type="region of interest" description="Disordered" evidence="7">
    <location>
        <begin position="702"/>
        <end position="723"/>
    </location>
</feature>
<keyword evidence="12" id="KW-1185">Reference proteome</keyword>
<feature type="transmembrane region" description="Helical" evidence="8">
    <location>
        <begin position="386"/>
        <end position="404"/>
    </location>
</feature>
<keyword evidence="5 8" id="KW-1133">Transmembrane helix</keyword>
<dbReference type="PANTHER" id="PTHR33406">
    <property type="entry name" value="MEMBRANE PROTEIN MJ1562-RELATED"/>
    <property type="match status" value="1"/>
</dbReference>
<evidence type="ECO:0000313" key="11">
    <source>
        <dbReference type="EMBL" id="MDT0386072.1"/>
    </source>
</evidence>
<organism evidence="11 12">
    <name type="scientific">Streptomyces dubilierae</name>
    <dbReference type="NCBI Taxonomy" id="3075533"/>
    <lineage>
        <taxon>Bacteria</taxon>
        <taxon>Bacillati</taxon>
        <taxon>Actinomycetota</taxon>
        <taxon>Actinomycetes</taxon>
        <taxon>Kitasatosporales</taxon>
        <taxon>Streptomycetaceae</taxon>
        <taxon>Streptomyces</taxon>
    </lineage>
</organism>